<proteinExistence type="predicted"/>
<dbReference type="PANTHER" id="PTHR43190:SF3">
    <property type="entry name" value="N-ACETYL-D-GLUCOSAMINE KINASE"/>
    <property type="match status" value="1"/>
</dbReference>
<organism evidence="2 3">
    <name type="scientific">Microvirga arabica</name>
    <dbReference type="NCBI Taxonomy" id="1128671"/>
    <lineage>
        <taxon>Bacteria</taxon>
        <taxon>Pseudomonadati</taxon>
        <taxon>Pseudomonadota</taxon>
        <taxon>Alphaproteobacteria</taxon>
        <taxon>Hyphomicrobiales</taxon>
        <taxon>Methylobacteriaceae</taxon>
        <taxon>Microvirga</taxon>
    </lineage>
</organism>
<gene>
    <name evidence="2" type="ORF">ACETIH_29305</name>
</gene>
<feature type="domain" description="ATPase BadF/BadG/BcrA/BcrD type" evidence="1">
    <location>
        <begin position="16"/>
        <end position="293"/>
    </location>
</feature>
<dbReference type="Pfam" id="PF01869">
    <property type="entry name" value="BcrAD_BadFG"/>
    <property type="match status" value="1"/>
</dbReference>
<dbReference type="EMBL" id="JBHOMY010000122">
    <property type="protein sequence ID" value="MFC1460742.1"/>
    <property type="molecule type" value="Genomic_DNA"/>
</dbReference>
<name>A0ABV6YI81_9HYPH</name>
<reference evidence="2 3" key="1">
    <citation type="submission" date="2024-09" db="EMBL/GenBank/DDBJ databases">
        <title>Nodulacao em especies de Leguminosae Basais da Amazonia e Caracterizacao dos Rizobios e Bacterias Associadas aos Nodulos.</title>
        <authorList>
            <person name="Jambeiro I.C.A."/>
            <person name="Lopes I.S."/>
            <person name="Aguiar E.R.G.R."/>
            <person name="Santos A.F.J."/>
            <person name="Dos Santos J.M.F."/>
            <person name="Gross E."/>
        </authorList>
    </citation>
    <scope>NUCLEOTIDE SEQUENCE [LARGE SCALE GENOMIC DNA]</scope>
    <source>
        <strain evidence="2 3">BRUESC1165</strain>
    </source>
</reference>
<evidence type="ECO:0000313" key="2">
    <source>
        <dbReference type="EMBL" id="MFC1460742.1"/>
    </source>
</evidence>
<protein>
    <submittedName>
        <fullName evidence="2">BadF/BadG/BcrA/BcrD ATPase family protein</fullName>
    </submittedName>
</protein>
<accession>A0ABV6YI81</accession>
<comment type="caution">
    <text evidence="2">The sequence shown here is derived from an EMBL/GenBank/DDBJ whole genome shotgun (WGS) entry which is preliminary data.</text>
</comment>
<dbReference type="CDD" id="cd24082">
    <property type="entry name" value="ASKHA_NBD_GspK-like"/>
    <property type="match status" value="1"/>
</dbReference>
<dbReference type="InterPro" id="IPR002731">
    <property type="entry name" value="ATPase_BadF"/>
</dbReference>
<dbReference type="SUPFAM" id="SSF53067">
    <property type="entry name" value="Actin-like ATPase domain"/>
    <property type="match status" value="2"/>
</dbReference>
<sequence>MSDLEIHPRMTDLLFLGIDGGGTKCRARLRNAQGDLLGVGTGGPSNIRLDPDLVWKSILTACREALSQAGLQENDLGRIHAGMGAAGAGQTSAVERLLARSHPFASFEIDTDAHTAWLGAFNGGDGAILIVGTGSCGYGGVSGQCHYVGGWGYEVSDEGSGAAIGRELLRRCIWAHDGRAPSTPLSDVVLAEFKNDLEILVDWVGKARPSDYGRYAPLVLDYAERRDPLAIDLVADAAAGLGLIATRLLDLGAPAICLFGGLAEPMRPWLPPPVQRTIVAPMADAVDGAILLARMAVTGRPT</sequence>
<dbReference type="Gene3D" id="3.30.420.40">
    <property type="match status" value="2"/>
</dbReference>
<dbReference type="PANTHER" id="PTHR43190">
    <property type="entry name" value="N-ACETYL-D-GLUCOSAMINE KINASE"/>
    <property type="match status" value="1"/>
</dbReference>
<dbReference type="InterPro" id="IPR043129">
    <property type="entry name" value="ATPase_NBD"/>
</dbReference>
<evidence type="ECO:0000259" key="1">
    <source>
        <dbReference type="Pfam" id="PF01869"/>
    </source>
</evidence>
<dbReference type="Proteomes" id="UP001593940">
    <property type="component" value="Unassembled WGS sequence"/>
</dbReference>
<keyword evidence="3" id="KW-1185">Reference proteome</keyword>
<dbReference type="InterPro" id="IPR052519">
    <property type="entry name" value="Euk-type_GlcNAc_Kinase"/>
</dbReference>
<evidence type="ECO:0000313" key="3">
    <source>
        <dbReference type="Proteomes" id="UP001593940"/>
    </source>
</evidence>